<feature type="domain" description="Non-reducing end beta-L-arabinofuranosidase-like GH127 C-terminal" evidence="4">
    <location>
        <begin position="556"/>
        <end position="670"/>
    </location>
</feature>
<dbReference type="Proteomes" id="UP000366872">
    <property type="component" value="Unassembled WGS sequence"/>
</dbReference>
<dbReference type="PANTHER" id="PTHR43465">
    <property type="entry name" value="DUF1680 DOMAIN PROTEIN (AFU_ORTHOLOGUE AFUA_1G08910)"/>
    <property type="match status" value="1"/>
</dbReference>
<accession>A0A6C2U634</accession>
<evidence type="ECO:0000313" key="6">
    <source>
        <dbReference type="Proteomes" id="UP000366872"/>
    </source>
</evidence>
<evidence type="ECO:0000259" key="4">
    <source>
        <dbReference type="Pfam" id="PF20737"/>
    </source>
</evidence>
<reference evidence="5 6" key="1">
    <citation type="submission" date="2019-04" db="EMBL/GenBank/DDBJ databases">
        <authorList>
            <person name="Van Vliet M D."/>
        </authorList>
    </citation>
    <scope>NUCLEOTIDE SEQUENCE [LARGE SCALE GENOMIC DNA]</scope>
    <source>
        <strain evidence="5 6">F1</strain>
    </source>
</reference>
<feature type="signal peptide" evidence="1">
    <location>
        <begin position="1"/>
        <end position="19"/>
    </location>
</feature>
<evidence type="ECO:0000259" key="3">
    <source>
        <dbReference type="Pfam" id="PF20736"/>
    </source>
</evidence>
<feature type="chain" id="PRO_5025524910" evidence="1">
    <location>
        <begin position="20"/>
        <end position="674"/>
    </location>
</feature>
<dbReference type="InterPro" id="IPR049174">
    <property type="entry name" value="Beta-AFase-like"/>
</dbReference>
<feature type="domain" description="Non-reducing end beta-L-arabinofuranosidase-like GH127 catalytic" evidence="2">
    <location>
        <begin position="42"/>
        <end position="445"/>
    </location>
</feature>
<keyword evidence="6" id="KW-1185">Reference proteome</keyword>
<name>A0A6C2U634_PONDE</name>
<dbReference type="InterPro" id="IPR008928">
    <property type="entry name" value="6-hairpin_glycosidase_sf"/>
</dbReference>
<evidence type="ECO:0000259" key="2">
    <source>
        <dbReference type="Pfam" id="PF07944"/>
    </source>
</evidence>
<dbReference type="AlphaFoldDB" id="A0A6C2U634"/>
<feature type="domain" description="Non-reducing end beta-L-arabinofuranosidase-like GH127 middle" evidence="3">
    <location>
        <begin position="457"/>
        <end position="553"/>
    </location>
</feature>
<organism evidence="5 6">
    <name type="scientific">Pontiella desulfatans</name>
    <dbReference type="NCBI Taxonomy" id="2750659"/>
    <lineage>
        <taxon>Bacteria</taxon>
        <taxon>Pseudomonadati</taxon>
        <taxon>Kiritimatiellota</taxon>
        <taxon>Kiritimatiellia</taxon>
        <taxon>Kiritimatiellales</taxon>
        <taxon>Pontiellaceae</taxon>
        <taxon>Pontiella</taxon>
    </lineage>
</organism>
<dbReference type="Pfam" id="PF20737">
    <property type="entry name" value="Glyco_hydro127C"/>
    <property type="match status" value="1"/>
</dbReference>
<dbReference type="Pfam" id="PF07944">
    <property type="entry name" value="Beta-AFase-like_GH127_cat"/>
    <property type="match status" value="1"/>
</dbReference>
<gene>
    <name evidence="5" type="primary">hypBA1_2</name>
    <name evidence="5" type="ORF">PDESU_03426</name>
</gene>
<evidence type="ECO:0000256" key="1">
    <source>
        <dbReference type="SAM" id="SignalP"/>
    </source>
</evidence>
<evidence type="ECO:0000313" key="5">
    <source>
        <dbReference type="EMBL" id="VGO14856.1"/>
    </source>
</evidence>
<proteinExistence type="predicted"/>
<dbReference type="InterPro" id="IPR049049">
    <property type="entry name" value="Beta-AFase-like_GH127_C"/>
</dbReference>
<dbReference type="PANTHER" id="PTHR43465:SF1">
    <property type="entry name" value="NON-REDUCING END BETA-L-ARABINOFURANOSIDASE"/>
    <property type="match status" value="1"/>
</dbReference>
<dbReference type="GO" id="GO:0005975">
    <property type="term" value="P:carbohydrate metabolic process"/>
    <property type="evidence" value="ECO:0007669"/>
    <property type="project" value="InterPro"/>
</dbReference>
<keyword evidence="1" id="KW-0732">Signal</keyword>
<protein>
    <submittedName>
        <fullName evidence="5">Non-reducing end beta-L-arabinofuranosidase</fullName>
    </submittedName>
</protein>
<dbReference type="Pfam" id="PF20736">
    <property type="entry name" value="Glyco_hydro127M"/>
    <property type="match status" value="1"/>
</dbReference>
<dbReference type="InterPro" id="IPR012878">
    <property type="entry name" value="Beta-AFase-like_GH127_cat"/>
</dbReference>
<dbReference type="RefSeq" id="WP_136080480.1">
    <property type="nucleotide sequence ID" value="NZ_CAAHFG010000002.1"/>
</dbReference>
<sequence length="674" mass="75168">MNKALVLIGMAAVAGWAGAESTYLMDMDKTPHAQLRPVDFNAVTWTDGFWADRYDQTCKVSLKKLWDLAADPEAGHVIDNFRAAATGQGEHAGSDWQDAWLYKWIESAASVYAKHPEPWIMERMDEAIELIAGAMEEDGYVATQITAKKKERFANPREHEVYSMGHLLTAACVHQRVTGKDSLMKLAIRNADFLCENLGEKVWPSYAHNPSAIMGLVEMYRETGDEKYLACAKLIVDSRGMKPKQGGTFTKGPGIIGTDLIQDRVPLRKSKEVVGHNVFFTYLFAGATDVYMETGDETLREPLDRLWYDLTCTKMCINGGVSPMGHTLSKGKDPVVEAVGKKYELPAADSYNETCGQIGNFMWNYRMLAISGDAKYADLMELELYNGFLAGIGLDGESWFYRNSLRLQEDYTELLGGHNFLPERVLPGRKRICCPTNLLRTLAQLHSYLYSMDEQGLWVHHYGGNTFSGKLADGSAVKLTQETAYPWSGKIVINMDAVSADPFAIRVRIPGWAEGAAVTINGKAATNPPKAGAYLYMKRKWNVGDRIELNLPMETRLMTAHPKAEHLRNQVAVMHGPLLYCVETKDIPEGKDMNNVRIPSSIALEPMSAKDLPFGIQTLEGSALYLDEQPWEGELYRPLNSTSLSEMPIRMIPYFAWANRGPGGMSAWLPLDVQ</sequence>
<dbReference type="InterPro" id="IPR049046">
    <property type="entry name" value="Beta-AFase-like_GH127_middle"/>
</dbReference>
<dbReference type="SUPFAM" id="SSF48208">
    <property type="entry name" value="Six-hairpin glycosidases"/>
    <property type="match status" value="1"/>
</dbReference>
<dbReference type="EMBL" id="CAAHFG010000002">
    <property type="protein sequence ID" value="VGO14856.1"/>
    <property type="molecule type" value="Genomic_DNA"/>
</dbReference>